<evidence type="ECO:0000256" key="4">
    <source>
        <dbReference type="ARBA" id="ARBA00023014"/>
    </source>
</evidence>
<evidence type="ECO:0000256" key="1">
    <source>
        <dbReference type="ARBA" id="ARBA00022714"/>
    </source>
</evidence>
<evidence type="ECO:0000256" key="2">
    <source>
        <dbReference type="ARBA" id="ARBA00022723"/>
    </source>
</evidence>
<dbReference type="InterPro" id="IPR042216">
    <property type="entry name" value="MitoNEET_CISD"/>
</dbReference>
<dbReference type="Pfam" id="PF09360">
    <property type="entry name" value="zf-CDGSH"/>
    <property type="match status" value="1"/>
</dbReference>
<accession>A0ABN1URZ8</accession>
<keyword evidence="3" id="KW-0408">Iron</keyword>
<protein>
    <recommendedName>
        <fullName evidence="5">Iron-binding zinc finger CDGSH type domain-containing protein</fullName>
    </recommendedName>
</protein>
<keyword evidence="7" id="KW-1185">Reference proteome</keyword>
<comment type="caution">
    <text evidence="6">The sequence shown here is derived from an EMBL/GenBank/DDBJ whole genome shotgun (WGS) entry which is preliminary data.</text>
</comment>
<evidence type="ECO:0000259" key="5">
    <source>
        <dbReference type="SMART" id="SM00704"/>
    </source>
</evidence>
<dbReference type="Proteomes" id="UP001499979">
    <property type="component" value="Unassembled WGS sequence"/>
</dbReference>
<organism evidence="6 7">
    <name type="scientific">Nocardioides aquiterrae</name>
    <dbReference type="NCBI Taxonomy" id="203799"/>
    <lineage>
        <taxon>Bacteria</taxon>
        <taxon>Bacillati</taxon>
        <taxon>Actinomycetota</taxon>
        <taxon>Actinomycetes</taxon>
        <taxon>Propionibacteriales</taxon>
        <taxon>Nocardioidaceae</taxon>
        <taxon>Nocardioides</taxon>
    </lineage>
</organism>
<reference evidence="6 7" key="1">
    <citation type="journal article" date="2019" name="Int. J. Syst. Evol. Microbiol.">
        <title>The Global Catalogue of Microorganisms (GCM) 10K type strain sequencing project: providing services to taxonomists for standard genome sequencing and annotation.</title>
        <authorList>
            <consortium name="The Broad Institute Genomics Platform"/>
            <consortium name="The Broad Institute Genome Sequencing Center for Infectious Disease"/>
            <person name="Wu L."/>
            <person name="Ma J."/>
        </authorList>
    </citation>
    <scope>NUCLEOTIDE SEQUENCE [LARGE SCALE GENOMIC DNA]</scope>
    <source>
        <strain evidence="6 7">JCM 11813</strain>
    </source>
</reference>
<evidence type="ECO:0000256" key="3">
    <source>
        <dbReference type="ARBA" id="ARBA00023004"/>
    </source>
</evidence>
<keyword evidence="2" id="KW-0479">Metal-binding</keyword>
<sequence length="75" mass="8202">MSTSTEPTAGYEHPDIVLCPGGPMLLRGKHTIEDADGVAHETTRPVTAVCRCDRSQSFPWCDGTHKVLPEKLRPT</sequence>
<dbReference type="EMBL" id="BAAAJE010000034">
    <property type="protein sequence ID" value="GAA1165359.1"/>
    <property type="molecule type" value="Genomic_DNA"/>
</dbReference>
<gene>
    <name evidence="6" type="ORF">GCM10009606_48510</name>
</gene>
<dbReference type="RefSeq" id="WP_343911136.1">
    <property type="nucleotide sequence ID" value="NZ_BAAAJE010000034.1"/>
</dbReference>
<dbReference type="Gene3D" id="3.40.5.90">
    <property type="entry name" value="CDGSH iron-sulfur domain, mitoNEET-type"/>
    <property type="match status" value="1"/>
</dbReference>
<keyword evidence="1" id="KW-0001">2Fe-2S</keyword>
<name>A0ABN1URZ8_9ACTN</name>
<keyword evidence="4" id="KW-0411">Iron-sulfur</keyword>
<evidence type="ECO:0000313" key="6">
    <source>
        <dbReference type="EMBL" id="GAA1165359.1"/>
    </source>
</evidence>
<evidence type="ECO:0000313" key="7">
    <source>
        <dbReference type="Proteomes" id="UP001499979"/>
    </source>
</evidence>
<proteinExistence type="predicted"/>
<dbReference type="InterPro" id="IPR018967">
    <property type="entry name" value="FeS-contain_CDGSH-typ"/>
</dbReference>
<feature type="domain" description="Iron-binding zinc finger CDGSH type" evidence="5">
    <location>
        <begin position="33"/>
        <end position="71"/>
    </location>
</feature>
<dbReference type="SMART" id="SM00704">
    <property type="entry name" value="ZnF_CDGSH"/>
    <property type="match status" value="1"/>
</dbReference>